<reference evidence="9 10" key="1">
    <citation type="submission" date="2022-05" db="EMBL/GenBank/DDBJ databases">
        <authorList>
            <consortium name="Genoscope - CEA"/>
            <person name="William W."/>
        </authorList>
    </citation>
    <scope>NUCLEOTIDE SEQUENCE [LARGE SCALE GENOMIC DNA]</scope>
</reference>
<keyword evidence="10" id="KW-1185">Reference proteome</keyword>
<dbReference type="InterPro" id="IPR036236">
    <property type="entry name" value="Znf_C2H2_sf"/>
</dbReference>
<feature type="domain" description="C2H2-type" evidence="8">
    <location>
        <begin position="159"/>
        <end position="181"/>
    </location>
</feature>
<evidence type="ECO:0000256" key="3">
    <source>
        <dbReference type="ARBA" id="ARBA00022737"/>
    </source>
</evidence>
<dbReference type="PANTHER" id="PTHR46144:SF6">
    <property type="entry name" value="C2H2-TYPE DOMAIN-CONTAINING PROTEIN"/>
    <property type="match status" value="1"/>
</dbReference>
<evidence type="ECO:0000259" key="8">
    <source>
        <dbReference type="PROSITE" id="PS00028"/>
    </source>
</evidence>
<dbReference type="InterPro" id="IPR013087">
    <property type="entry name" value="Znf_C2H2_type"/>
</dbReference>
<proteinExistence type="predicted"/>
<protein>
    <recommendedName>
        <fullName evidence="8">C2H2-type domain-containing protein</fullName>
    </recommendedName>
</protein>
<evidence type="ECO:0000256" key="4">
    <source>
        <dbReference type="ARBA" id="ARBA00022771"/>
    </source>
</evidence>
<feature type="region of interest" description="Disordered" evidence="7">
    <location>
        <begin position="316"/>
        <end position="347"/>
    </location>
</feature>
<feature type="region of interest" description="Disordered" evidence="7">
    <location>
        <begin position="32"/>
        <end position="71"/>
    </location>
</feature>
<name>A0ABN8PIY6_9CNID</name>
<dbReference type="SUPFAM" id="SSF57667">
    <property type="entry name" value="beta-beta-alpha zinc fingers"/>
    <property type="match status" value="4"/>
</dbReference>
<feature type="compositionally biased region" description="Polar residues" evidence="7">
    <location>
        <begin position="37"/>
        <end position="46"/>
    </location>
</feature>
<comment type="subcellular location">
    <subcellularLocation>
        <location evidence="1">Nucleus</location>
    </subcellularLocation>
</comment>
<evidence type="ECO:0000313" key="10">
    <source>
        <dbReference type="Proteomes" id="UP001159405"/>
    </source>
</evidence>
<evidence type="ECO:0000313" key="9">
    <source>
        <dbReference type="EMBL" id="CAH3144097.1"/>
    </source>
</evidence>
<feature type="region of interest" description="Disordered" evidence="7">
    <location>
        <begin position="95"/>
        <end position="129"/>
    </location>
</feature>
<evidence type="ECO:0000256" key="2">
    <source>
        <dbReference type="ARBA" id="ARBA00022723"/>
    </source>
</evidence>
<dbReference type="PANTHER" id="PTHR46144">
    <property type="entry name" value="ZINC FINGER PROTEIN 385B-LIKE"/>
    <property type="match status" value="1"/>
</dbReference>
<feature type="domain" description="C2H2-type" evidence="8">
    <location>
        <begin position="241"/>
        <end position="263"/>
    </location>
</feature>
<dbReference type="EMBL" id="CALNXK010000072">
    <property type="protein sequence ID" value="CAH3144097.1"/>
    <property type="molecule type" value="Genomic_DNA"/>
</dbReference>
<evidence type="ECO:0000256" key="7">
    <source>
        <dbReference type="SAM" id="MobiDB-lite"/>
    </source>
</evidence>
<dbReference type="SMART" id="SM00355">
    <property type="entry name" value="ZnF_C2H2"/>
    <property type="match status" value="4"/>
</dbReference>
<feature type="domain" description="C2H2-type" evidence="8">
    <location>
        <begin position="285"/>
        <end position="307"/>
    </location>
</feature>
<comment type="caution">
    <text evidence="9">The sequence shown here is derived from an EMBL/GenBank/DDBJ whole genome shotgun (WGS) entry which is preliminary data.</text>
</comment>
<dbReference type="InterPro" id="IPR051868">
    <property type="entry name" value="ZN346_ZMAT4"/>
</dbReference>
<dbReference type="Pfam" id="PF12874">
    <property type="entry name" value="zf-met"/>
    <property type="match status" value="3"/>
</dbReference>
<sequence length="405" mass="45543">MALQNLQISNQGELSEFSFSDFSDFCSLYHSTKESHAPTQESNTVVFNPGKKRKMSNQHHDEHMPNKQRAPQQLHAQQFFCDICKVQLNSLTQAEQHKRGKSHRLKEQNKQSQPYAMNPMKDSNEEHSESLELSFSFTCTSDIPPKLKALPLDDVSLDCLICGRKFNSTMQVAQHFNSQSHQRKLQALSQTGGEGNIKELTVPSSLGTVVSQEQPEKALLQDTNTSETVSSANKETNELHCEFCRLTLNSKSQMDMHLKGKMHWKSVSRAVLLPTVGDPPMKFYCDECIMSFNSQIQMEQHLSSPKHINRVQRQQACEQSRGRTIRGRGRGQGRGRGGTSLRGWQKNRGRGAVFSKFPPISSSFVKASSNLTGMVNPNDSLSGQQTQSANRDVNFNVQRPSLCKL</sequence>
<accession>A0ABN8PIY6</accession>
<keyword evidence="3" id="KW-0677">Repeat</keyword>
<keyword evidence="6" id="KW-0539">Nucleus</keyword>
<dbReference type="PROSITE" id="PS00028">
    <property type="entry name" value="ZINC_FINGER_C2H2_1"/>
    <property type="match status" value="4"/>
</dbReference>
<dbReference type="Gene3D" id="3.30.160.60">
    <property type="entry name" value="Classic Zinc Finger"/>
    <property type="match status" value="4"/>
</dbReference>
<organism evidence="9 10">
    <name type="scientific">Porites lobata</name>
    <dbReference type="NCBI Taxonomy" id="104759"/>
    <lineage>
        <taxon>Eukaryota</taxon>
        <taxon>Metazoa</taxon>
        <taxon>Cnidaria</taxon>
        <taxon>Anthozoa</taxon>
        <taxon>Hexacorallia</taxon>
        <taxon>Scleractinia</taxon>
        <taxon>Fungiina</taxon>
        <taxon>Poritidae</taxon>
        <taxon>Porites</taxon>
    </lineage>
</organism>
<dbReference type="SMART" id="SM00451">
    <property type="entry name" value="ZnF_U1"/>
    <property type="match status" value="4"/>
</dbReference>
<feature type="domain" description="C2H2-type" evidence="8">
    <location>
        <begin position="81"/>
        <end position="103"/>
    </location>
</feature>
<evidence type="ECO:0000256" key="1">
    <source>
        <dbReference type="ARBA" id="ARBA00004123"/>
    </source>
</evidence>
<dbReference type="InterPro" id="IPR003604">
    <property type="entry name" value="Matrin/U1-like-C_Znf_C2H2"/>
</dbReference>
<keyword evidence="4" id="KW-0863">Zinc-finger</keyword>
<evidence type="ECO:0000256" key="5">
    <source>
        <dbReference type="ARBA" id="ARBA00022833"/>
    </source>
</evidence>
<keyword evidence="5" id="KW-0862">Zinc</keyword>
<feature type="compositionally biased region" description="Basic residues" evidence="7">
    <location>
        <begin position="323"/>
        <end position="333"/>
    </location>
</feature>
<evidence type="ECO:0000256" key="6">
    <source>
        <dbReference type="ARBA" id="ARBA00023242"/>
    </source>
</evidence>
<gene>
    <name evidence="9" type="ORF">PLOB_00043773</name>
</gene>
<keyword evidence="2" id="KW-0479">Metal-binding</keyword>
<dbReference type="Proteomes" id="UP001159405">
    <property type="component" value="Unassembled WGS sequence"/>
</dbReference>
<feature type="region of interest" description="Disordered" evidence="7">
    <location>
        <begin position="375"/>
        <end position="395"/>
    </location>
</feature>